<protein>
    <recommendedName>
        <fullName evidence="6 7">Thioredoxin</fullName>
    </recommendedName>
</protein>
<dbReference type="EMBL" id="FXUG01000019">
    <property type="protein sequence ID" value="SMP75593.1"/>
    <property type="molecule type" value="Genomic_DNA"/>
</dbReference>
<keyword evidence="4" id="KW-1015">Disulfide bond</keyword>
<reference evidence="9 10" key="1">
    <citation type="submission" date="2017-05" db="EMBL/GenBank/DDBJ databases">
        <authorList>
            <person name="Varghese N."/>
            <person name="Submissions S."/>
        </authorList>
    </citation>
    <scope>NUCLEOTIDE SEQUENCE [LARGE SCALE GENOMIC DNA]</scope>
    <source>
        <strain evidence="9 10">DSM 25457</strain>
    </source>
</reference>
<organism evidence="9 10">
    <name type="scientific">Neorhodopirellula lusitana</name>
    <dbReference type="NCBI Taxonomy" id="445327"/>
    <lineage>
        <taxon>Bacteria</taxon>
        <taxon>Pseudomonadati</taxon>
        <taxon>Planctomycetota</taxon>
        <taxon>Planctomycetia</taxon>
        <taxon>Pirellulales</taxon>
        <taxon>Pirellulaceae</taxon>
        <taxon>Neorhodopirellula</taxon>
    </lineage>
</organism>
<dbReference type="Pfam" id="PF00085">
    <property type="entry name" value="Thioredoxin"/>
    <property type="match status" value="1"/>
</dbReference>
<dbReference type="InterPro" id="IPR005746">
    <property type="entry name" value="Thioredoxin"/>
</dbReference>
<dbReference type="InterPro" id="IPR013766">
    <property type="entry name" value="Thioredoxin_domain"/>
</dbReference>
<dbReference type="NCBIfam" id="TIGR01068">
    <property type="entry name" value="thioredoxin"/>
    <property type="match status" value="1"/>
</dbReference>
<gene>
    <name evidence="9" type="ORF">SAMN06265222_11986</name>
</gene>
<evidence type="ECO:0000256" key="1">
    <source>
        <dbReference type="ARBA" id="ARBA00008987"/>
    </source>
</evidence>
<keyword evidence="5" id="KW-0676">Redox-active center</keyword>
<evidence type="ECO:0000313" key="10">
    <source>
        <dbReference type="Proteomes" id="UP001158067"/>
    </source>
</evidence>
<keyword evidence="10" id="KW-1185">Reference proteome</keyword>
<evidence type="ECO:0000256" key="2">
    <source>
        <dbReference type="ARBA" id="ARBA00022448"/>
    </source>
</evidence>
<keyword evidence="2" id="KW-0813">Transport</keyword>
<name>A0ABY1QMW7_9BACT</name>
<evidence type="ECO:0000256" key="5">
    <source>
        <dbReference type="ARBA" id="ARBA00023284"/>
    </source>
</evidence>
<proteinExistence type="inferred from homology"/>
<dbReference type="SUPFAM" id="SSF52833">
    <property type="entry name" value="Thioredoxin-like"/>
    <property type="match status" value="1"/>
</dbReference>
<dbReference type="PANTHER" id="PTHR45663:SF11">
    <property type="entry name" value="GEO12009P1"/>
    <property type="match status" value="1"/>
</dbReference>
<evidence type="ECO:0000256" key="4">
    <source>
        <dbReference type="ARBA" id="ARBA00023157"/>
    </source>
</evidence>
<sequence length="107" mass="11512">MASEAVKEFTDDNFDAEVLKSDSAVLVDFWAPWCGPCRQIAPMIDELAAENPSVSIGKVNIDDNPGIAQKFGINSIPTLLLFKDGEVSESFIGVRPKAALQEALTSV</sequence>
<comment type="similarity">
    <text evidence="1 7">Belongs to the thioredoxin family.</text>
</comment>
<comment type="caution">
    <text evidence="9">The sequence shown here is derived from an EMBL/GenBank/DDBJ whole genome shotgun (WGS) entry which is preliminary data.</text>
</comment>
<dbReference type="InterPro" id="IPR036249">
    <property type="entry name" value="Thioredoxin-like_sf"/>
</dbReference>
<dbReference type="Proteomes" id="UP001158067">
    <property type="component" value="Unassembled WGS sequence"/>
</dbReference>
<dbReference type="PROSITE" id="PS00194">
    <property type="entry name" value="THIOREDOXIN_1"/>
    <property type="match status" value="1"/>
</dbReference>
<dbReference type="PROSITE" id="PS51352">
    <property type="entry name" value="THIOREDOXIN_2"/>
    <property type="match status" value="1"/>
</dbReference>
<evidence type="ECO:0000313" key="9">
    <source>
        <dbReference type="EMBL" id="SMP75593.1"/>
    </source>
</evidence>
<dbReference type="RefSeq" id="WP_283435094.1">
    <property type="nucleotide sequence ID" value="NZ_FXUG01000019.1"/>
</dbReference>
<dbReference type="PANTHER" id="PTHR45663">
    <property type="entry name" value="GEO12009P1"/>
    <property type="match status" value="1"/>
</dbReference>
<keyword evidence="3" id="KW-0249">Electron transport</keyword>
<dbReference type="PIRSF" id="PIRSF000077">
    <property type="entry name" value="Thioredoxin"/>
    <property type="match status" value="1"/>
</dbReference>
<evidence type="ECO:0000256" key="3">
    <source>
        <dbReference type="ARBA" id="ARBA00022982"/>
    </source>
</evidence>
<evidence type="ECO:0000256" key="7">
    <source>
        <dbReference type="PIRNR" id="PIRNR000077"/>
    </source>
</evidence>
<dbReference type="Gene3D" id="3.40.30.10">
    <property type="entry name" value="Glutaredoxin"/>
    <property type="match status" value="1"/>
</dbReference>
<feature type="domain" description="Thioredoxin" evidence="8">
    <location>
        <begin position="1"/>
        <end position="107"/>
    </location>
</feature>
<accession>A0ABY1QMW7</accession>
<evidence type="ECO:0000259" key="8">
    <source>
        <dbReference type="PROSITE" id="PS51352"/>
    </source>
</evidence>
<dbReference type="CDD" id="cd02947">
    <property type="entry name" value="TRX_family"/>
    <property type="match status" value="1"/>
</dbReference>
<dbReference type="InterPro" id="IPR017937">
    <property type="entry name" value="Thioredoxin_CS"/>
</dbReference>
<evidence type="ECO:0000256" key="6">
    <source>
        <dbReference type="NCBIfam" id="TIGR01068"/>
    </source>
</evidence>
<dbReference type="PRINTS" id="PR00421">
    <property type="entry name" value="THIOREDOXIN"/>
</dbReference>